<dbReference type="EMBL" id="CAJOBI010139138">
    <property type="protein sequence ID" value="CAF4759544.1"/>
    <property type="molecule type" value="Genomic_DNA"/>
</dbReference>
<dbReference type="AlphaFoldDB" id="A0A8S3ASB8"/>
<feature type="region of interest" description="Disordered" evidence="1">
    <location>
        <begin position="1"/>
        <end position="41"/>
    </location>
</feature>
<organism evidence="2 3">
    <name type="scientific">Rotaria magnacalcarata</name>
    <dbReference type="NCBI Taxonomy" id="392030"/>
    <lineage>
        <taxon>Eukaryota</taxon>
        <taxon>Metazoa</taxon>
        <taxon>Spiralia</taxon>
        <taxon>Gnathifera</taxon>
        <taxon>Rotifera</taxon>
        <taxon>Eurotatoria</taxon>
        <taxon>Bdelloidea</taxon>
        <taxon>Philodinida</taxon>
        <taxon>Philodinidae</taxon>
        <taxon>Rotaria</taxon>
    </lineage>
</organism>
<accession>A0A8S3ASB8</accession>
<sequence length="55" mass="6124">IPPPADNEIPISFKHASMSGISTQREHYQPPPNMPKDKENVPVAAKQVLFLQEIS</sequence>
<evidence type="ECO:0000313" key="2">
    <source>
        <dbReference type="EMBL" id="CAF4759544.1"/>
    </source>
</evidence>
<gene>
    <name evidence="2" type="ORF">SMN809_LOCUS45486</name>
</gene>
<evidence type="ECO:0000313" key="3">
    <source>
        <dbReference type="Proteomes" id="UP000676336"/>
    </source>
</evidence>
<feature type="non-terminal residue" evidence="2">
    <location>
        <position position="1"/>
    </location>
</feature>
<name>A0A8S3ASB8_9BILA</name>
<dbReference type="Proteomes" id="UP000676336">
    <property type="component" value="Unassembled WGS sequence"/>
</dbReference>
<comment type="caution">
    <text evidence="2">The sequence shown here is derived from an EMBL/GenBank/DDBJ whole genome shotgun (WGS) entry which is preliminary data.</text>
</comment>
<proteinExistence type="predicted"/>
<reference evidence="2" key="1">
    <citation type="submission" date="2021-02" db="EMBL/GenBank/DDBJ databases">
        <authorList>
            <person name="Nowell W R."/>
        </authorList>
    </citation>
    <scope>NUCLEOTIDE SEQUENCE</scope>
</reference>
<protein>
    <submittedName>
        <fullName evidence="2">Uncharacterized protein</fullName>
    </submittedName>
</protein>
<evidence type="ECO:0000256" key="1">
    <source>
        <dbReference type="SAM" id="MobiDB-lite"/>
    </source>
</evidence>